<name>A0A1G7SDV4_9GAMM</name>
<proteinExistence type="predicted"/>
<evidence type="ECO:0000313" key="3">
    <source>
        <dbReference type="Proteomes" id="UP000198641"/>
    </source>
</evidence>
<keyword evidence="1" id="KW-0812">Transmembrane</keyword>
<protein>
    <recommendedName>
        <fullName evidence="4">DUF1499 domain-containing protein</fullName>
    </recommendedName>
</protein>
<reference evidence="2 3" key="1">
    <citation type="submission" date="2016-10" db="EMBL/GenBank/DDBJ databases">
        <authorList>
            <person name="de Groot N.N."/>
        </authorList>
    </citation>
    <scope>NUCLEOTIDE SEQUENCE [LARGE SCALE GENOMIC DNA]</scope>
    <source>
        <strain evidence="2 3">BH539</strain>
    </source>
</reference>
<feature type="transmembrane region" description="Helical" evidence="1">
    <location>
        <begin position="86"/>
        <end position="105"/>
    </location>
</feature>
<dbReference type="InterPro" id="IPR010865">
    <property type="entry name" value="DUF1499"/>
</dbReference>
<keyword evidence="3" id="KW-1185">Reference proteome</keyword>
<gene>
    <name evidence="2" type="ORF">SAMN05216571_10680</name>
</gene>
<organism evidence="2 3">
    <name type="scientific">Onishia taeanensis</name>
    <dbReference type="NCBI Taxonomy" id="284577"/>
    <lineage>
        <taxon>Bacteria</taxon>
        <taxon>Pseudomonadati</taxon>
        <taxon>Pseudomonadota</taxon>
        <taxon>Gammaproteobacteria</taxon>
        <taxon>Oceanospirillales</taxon>
        <taxon>Halomonadaceae</taxon>
        <taxon>Onishia</taxon>
    </lineage>
</organism>
<dbReference type="Pfam" id="PF07386">
    <property type="entry name" value="DUF1499"/>
    <property type="match status" value="1"/>
</dbReference>
<dbReference type="OrthoDB" id="1523552at2"/>
<evidence type="ECO:0000256" key="1">
    <source>
        <dbReference type="SAM" id="Phobius"/>
    </source>
</evidence>
<evidence type="ECO:0008006" key="4">
    <source>
        <dbReference type="Google" id="ProtNLM"/>
    </source>
</evidence>
<keyword evidence="1" id="KW-1133">Transmembrane helix</keyword>
<dbReference type="EMBL" id="FNCI01000006">
    <property type="protein sequence ID" value="SDG20599.1"/>
    <property type="molecule type" value="Genomic_DNA"/>
</dbReference>
<sequence>MASSTFKSRPRGGAWPVRIAWLGVVLLVAAAALMAGSGSAYRWDWVSLGSSFSMLRQGAHLAIGAGALGLVTALVAAFCRRWRPALVGLLTSTAVVAMIALPAQMMQQAQSVPPIHDITTDLEHPPAFEALAAAREAAPNGVAYPQRFADQQRAAYGRLHAIILPVPMSDAMVAVEATVAAKGWKVAAASDSRLEATATTRWFGFKDDVVIRLTQEANGIRVDMRSASRVGQSDLGTNAARIQDFLHDLAARVAAN</sequence>
<dbReference type="STRING" id="284577.SAMN05216571_10680"/>
<dbReference type="Proteomes" id="UP000198641">
    <property type="component" value="Unassembled WGS sequence"/>
</dbReference>
<dbReference type="RefSeq" id="WP_092525586.1">
    <property type="nucleotide sequence ID" value="NZ_FNCI01000006.1"/>
</dbReference>
<feature type="transmembrane region" description="Helical" evidence="1">
    <location>
        <begin position="58"/>
        <end position="79"/>
    </location>
</feature>
<evidence type="ECO:0000313" key="2">
    <source>
        <dbReference type="EMBL" id="SDG20599.1"/>
    </source>
</evidence>
<keyword evidence="1" id="KW-0472">Membrane</keyword>
<dbReference type="AlphaFoldDB" id="A0A1G7SDV4"/>
<accession>A0A1G7SDV4</accession>